<dbReference type="Pfam" id="PF00085">
    <property type="entry name" value="Thioredoxin"/>
    <property type="match status" value="1"/>
</dbReference>
<reference evidence="4" key="1">
    <citation type="submission" date="2020-10" db="EMBL/GenBank/DDBJ databases">
        <authorList>
            <person name="Lu T."/>
            <person name="Wang Q."/>
            <person name="Han X."/>
        </authorList>
    </citation>
    <scope>NUCLEOTIDE SEQUENCE</scope>
    <source>
        <strain evidence="4">WQ 117</strain>
    </source>
</reference>
<gene>
    <name evidence="4" type="ORF">IM532_12525</name>
</gene>
<dbReference type="AlphaFoldDB" id="A0A8J7FRH3"/>
<feature type="chain" id="PRO_5035294776" evidence="2">
    <location>
        <begin position="21"/>
        <end position="165"/>
    </location>
</feature>
<dbReference type="PANTHER" id="PTHR42852">
    <property type="entry name" value="THIOL:DISULFIDE INTERCHANGE PROTEIN DSBE"/>
    <property type="match status" value="1"/>
</dbReference>
<organism evidence="4 5">
    <name type="scientific">Faecalibacter rhinopitheci</name>
    <dbReference type="NCBI Taxonomy" id="2779678"/>
    <lineage>
        <taxon>Bacteria</taxon>
        <taxon>Pseudomonadati</taxon>
        <taxon>Bacteroidota</taxon>
        <taxon>Flavobacteriia</taxon>
        <taxon>Flavobacteriales</taxon>
        <taxon>Weeksellaceae</taxon>
        <taxon>Faecalibacter</taxon>
    </lineage>
</organism>
<dbReference type="Gene3D" id="3.40.30.10">
    <property type="entry name" value="Glutaredoxin"/>
    <property type="match status" value="1"/>
</dbReference>
<keyword evidence="1" id="KW-0676">Redox-active center</keyword>
<keyword evidence="5" id="KW-1185">Reference proteome</keyword>
<comment type="caution">
    <text evidence="4">The sequence shown here is derived from an EMBL/GenBank/DDBJ whole genome shotgun (WGS) entry which is preliminary data.</text>
</comment>
<feature type="signal peptide" evidence="2">
    <location>
        <begin position="1"/>
        <end position="20"/>
    </location>
</feature>
<keyword evidence="2" id="KW-0732">Signal</keyword>
<dbReference type="InterPro" id="IPR050553">
    <property type="entry name" value="Thioredoxin_ResA/DsbE_sf"/>
</dbReference>
<dbReference type="Proteomes" id="UP000608754">
    <property type="component" value="Unassembled WGS sequence"/>
</dbReference>
<dbReference type="EMBL" id="JADGIK010000011">
    <property type="protein sequence ID" value="MBF0598254.1"/>
    <property type="molecule type" value="Genomic_DNA"/>
</dbReference>
<evidence type="ECO:0000313" key="4">
    <source>
        <dbReference type="EMBL" id="MBF0598254.1"/>
    </source>
</evidence>
<name>A0A8J7FRH3_9FLAO</name>
<dbReference type="SUPFAM" id="SSF52833">
    <property type="entry name" value="Thioredoxin-like"/>
    <property type="match status" value="1"/>
</dbReference>
<evidence type="ECO:0000256" key="1">
    <source>
        <dbReference type="ARBA" id="ARBA00023284"/>
    </source>
</evidence>
<evidence type="ECO:0000256" key="2">
    <source>
        <dbReference type="SAM" id="SignalP"/>
    </source>
</evidence>
<dbReference type="PANTHER" id="PTHR42852:SF17">
    <property type="entry name" value="THIOREDOXIN-LIKE PROTEIN HI_1115"/>
    <property type="match status" value="1"/>
</dbReference>
<dbReference type="PROSITE" id="PS51352">
    <property type="entry name" value="THIOREDOXIN_2"/>
    <property type="match status" value="1"/>
</dbReference>
<feature type="domain" description="Thioredoxin" evidence="3">
    <location>
        <begin position="9"/>
        <end position="165"/>
    </location>
</feature>
<dbReference type="PROSITE" id="PS00194">
    <property type="entry name" value="THIOREDOXIN_1"/>
    <property type="match status" value="1"/>
</dbReference>
<proteinExistence type="predicted"/>
<sequence>MKFFTILSFMAILGLGQLNAQDTYDEIKVIKYEQLFEKINQPTDQLIVVNFWATWCGPCVEEMPNFLQVNEEYKNNPKFKLIFVSMDRAKQLEGVKSFIKKFDIQAEVVLLDDNKRMNEWIPAIDKSWSGNIPVTAFYKNGQKVHFVGAEMSKDELKHHVQTYIE</sequence>
<dbReference type="InterPro" id="IPR013766">
    <property type="entry name" value="Thioredoxin_domain"/>
</dbReference>
<evidence type="ECO:0000259" key="3">
    <source>
        <dbReference type="PROSITE" id="PS51352"/>
    </source>
</evidence>
<accession>A0A8J7FRH3</accession>
<evidence type="ECO:0000313" key="5">
    <source>
        <dbReference type="Proteomes" id="UP000608754"/>
    </source>
</evidence>
<dbReference type="CDD" id="cd02966">
    <property type="entry name" value="TlpA_like_family"/>
    <property type="match status" value="1"/>
</dbReference>
<dbReference type="InterPro" id="IPR017937">
    <property type="entry name" value="Thioredoxin_CS"/>
</dbReference>
<dbReference type="RefSeq" id="WP_194183840.1">
    <property type="nucleotide sequence ID" value="NZ_JADGIK010000011.1"/>
</dbReference>
<protein>
    <submittedName>
        <fullName evidence="4">TlpA family protein disulfide reductase</fullName>
    </submittedName>
</protein>
<dbReference type="InterPro" id="IPR036249">
    <property type="entry name" value="Thioredoxin-like_sf"/>
</dbReference>